<keyword evidence="1" id="KW-1133">Transmembrane helix</keyword>
<reference evidence="2 3" key="1">
    <citation type="submission" date="2016-10" db="EMBL/GenBank/DDBJ databases">
        <authorList>
            <person name="de Groot N.N."/>
        </authorList>
    </citation>
    <scope>NUCLEOTIDE SEQUENCE [LARGE SCALE GENOMIC DNA]</scope>
    <source>
        <strain evidence="2 3">DSM 10317</strain>
    </source>
</reference>
<feature type="transmembrane region" description="Helical" evidence="1">
    <location>
        <begin position="258"/>
        <end position="279"/>
    </location>
</feature>
<protein>
    <recommendedName>
        <fullName evidence="4">Glucosyl transferase GtrII</fullName>
    </recommendedName>
</protein>
<feature type="transmembrane region" description="Helical" evidence="1">
    <location>
        <begin position="67"/>
        <end position="87"/>
    </location>
</feature>
<proteinExistence type="predicted"/>
<feature type="transmembrane region" description="Helical" evidence="1">
    <location>
        <begin position="300"/>
        <end position="320"/>
    </location>
</feature>
<sequence length="548" mass="63504">MKTKNHTIILILAYIMSQIMLILISGQWWDDWVLWTYSNDNIIALYKEAGIPWFALNTIVAMQLPNWGYRGIVFLIFGWVGVSFYHILRHTSFLSEDDAFWMALVAMTAPVNEARATLICYNYSVSIALFMIAFLIVTNMSSGNSYLRLRTISIICLLGSYITESLLVFTALIWMYLLYKIWEENENETFTQKMSLFIRNYWDYVVLPFAFFSIKTIFFQPNGRYETYNNITIGTLLKGIFYSPIAALLTLMRIGRSYLLQINVISIILTIVIYIVILLNTKKRYGETYNKNGIDIRRNIKLFICGGVIFYVGLFAYLIIRGKNGLSNSGVTGRDTLLAGFGIGVMAVAFVRLLPIKRIIQNSFLIGLVVLGSTYFYEEYLNYQEDWYYQEEFGQAISYYSGFGNDNTILCEFATPSPNGATRFYTLNGKSYTITGKRDKFYFSNINDLHIGVDYEYNYFDGYNAEDYDSSDRGIDGILFVKNEPISNAYILYIRLNEIFDRQQYNKEICRLAKYSYYPINKDMSNKIYILYSDDKLTSEVLQKMIGL</sequence>
<keyword evidence="1" id="KW-0472">Membrane</keyword>
<feature type="transmembrane region" description="Helical" evidence="1">
    <location>
        <begin position="336"/>
        <end position="354"/>
    </location>
</feature>
<feature type="transmembrane region" description="Helical" evidence="1">
    <location>
        <begin position="7"/>
        <end position="29"/>
    </location>
</feature>
<evidence type="ECO:0008006" key="4">
    <source>
        <dbReference type="Google" id="ProtNLM"/>
    </source>
</evidence>
<feature type="transmembrane region" description="Helical" evidence="1">
    <location>
        <begin position="152"/>
        <end position="177"/>
    </location>
</feature>
<gene>
    <name evidence="2" type="ORF">SAMN02910350_02690</name>
</gene>
<organism evidence="2 3">
    <name type="scientific">Pseudobutyrivibrio xylanivorans</name>
    <dbReference type="NCBI Taxonomy" id="185007"/>
    <lineage>
        <taxon>Bacteria</taxon>
        <taxon>Bacillati</taxon>
        <taxon>Bacillota</taxon>
        <taxon>Clostridia</taxon>
        <taxon>Lachnospirales</taxon>
        <taxon>Lachnospiraceae</taxon>
        <taxon>Pseudobutyrivibrio</taxon>
    </lineage>
</organism>
<feature type="transmembrane region" description="Helical" evidence="1">
    <location>
        <begin position="121"/>
        <end position="140"/>
    </location>
</feature>
<evidence type="ECO:0000313" key="3">
    <source>
        <dbReference type="Proteomes" id="UP000199428"/>
    </source>
</evidence>
<dbReference type="AlphaFoldDB" id="A0A1G5S4B1"/>
<accession>A0A1G5S4B1</accession>
<dbReference type="Proteomes" id="UP000199428">
    <property type="component" value="Unassembled WGS sequence"/>
</dbReference>
<dbReference type="EMBL" id="FMWK01000019">
    <property type="protein sequence ID" value="SCZ81205.1"/>
    <property type="molecule type" value="Genomic_DNA"/>
</dbReference>
<name>A0A1G5S4B1_PSEXY</name>
<evidence type="ECO:0000313" key="2">
    <source>
        <dbReference type="EMBL" id="SCZ81205.1"/>
    </source>
</evidence>
<feature type="transmembrane region" description="Helical" evidence="1">
    <location>
        <begin position="201"/>
        <end position="219"/>
    </location>
</feature>
<keyword evidence="1" id="KW-0812">Transmembrane</keyword>
<evidence type="ECO:0000256" key="1">
    <source>
        <dbReference type="SAM" id="Phobius"/>
    </source>
</evidence>
<feature type="transmembrane region" description="Helical" evidence="1">
    <location>
        <begin position="231"/>
        <end position="252"/>
    </location>
</feature>